<evidence type="ECO:0000259" key="2">
    <source>
        <dbReference type="Pfam" id="PF06725"/>
    </source>
</evidence>
<comment type="caution">
    <text evidence="3">The sequence shown here is derived from an EMBL/GenBank/DDBJ whole genome shotgun (WGS) entry which is preliminary data.</text>
</comment>
<dbReference type="InterPro" id="IPR010611">
    <property type="entry name" value="3D_dom"/>
</dbReference>
<dbReference type="GO" id="GO:0009254">
    <property type="term" value="P:peptidoglycan turnover"/>
    <property type="evidence" value="ECO:0007669"/>
    <property type="project" value="InterPro"/>
</dbReference>
<keyword evidence="1" id="KW-0812">Transmembrane</keyword>
<reference evidence="3" key="1">
    <citation type="journal article" date="2021" name="PeerJ">
        <title>Extensive microbial diversity within the chicken gut microbiome revealed by metagenomics and culture.</title>
        <authorList>
            <person name="Gilroy R."/>
            <person name="Ravi A."/>
            <person name="Getino M."/>
            <person name="Pursley I."/>
            <person name="Horton D.L."/>
            <person name="Alikhan N.F."/>
            <person name="Baker D."/>
            <person name="Gharbi K."/>
            <person name="Hall N."/>
            <person name="Watson M."/>
            <person name="Adriaenssens E.M."/>
            <person name="Foster-Nyarko E."/>
            <person name="Jarju S."/>
            <person name="Secka A."/>
            <person name="Antonio M."/>
            <person name="Oren A."/>
            <person name="Chaudhuri R.R."/>
            <person name="La Ragione R."/>
            <person name="Hildebrand F."/>
            <person name="Pallen M.J."/>
        </authorList>
    </citation>
    <scope>NUCLEOTIDE SEQUENCE</scope>
    <source>
        <strain evidence="3">CHK180-15479</strain>
    </source>
</reference>
<dbReference type="GO" id="GO:0004553">
    <property type="term" value="F:hydrolase activity, hydrolyzing O-glycosyl compounds"/>
    <property type="evidence" value="ECO:0007669"/>
    <property type="project" value="InterPro"/>
</dbReference>
<keyword evidence="1" id="KW-1133">Transmembrane helix</keyword>
<evidence type="ECO:0000313" key="3">
    <source>
        <dbReference type="EMBL" id="HJC07298.1"/>
    </source>
</evidence>
<feature type="transmembrane region" description="Helical" evidence="1">
    <location>
        <begin position="80"/>
        <end position="100"/>
    </location>
</feature>
<dbReference type="InterPro" id="IPR059180">
    <property type="entry name" value="3D_YorM"/>
</dbReference>
<organism evidence="3 4">
    <name type="scientific">Candidatus Enterocloster excrementipullorum</name>
    <dbReference type="NCBI Taxonomy" id="2838559"/>
    <lineage>
        <taxon>Bacteria</taxon>
        <taxon>Bacillati</taxon>
        <taxon>Bacillota</taxon>
        <taxon>Clostridia</taxon>
        <taxon>Lachnospirales</taxon>
        <taxon>Lachnospiraceae</taxon>
        <taxon>Enterocloster</taxon>
    </lineage>
</organism>
<dbReference type="Pfam" id="PF06725">
    <property type="entry name" value="3D"/>
    <property type="match status" value="1"/>
</dbReference>
<protein>
    <submittedName>
        <fullName evidence="3">3D domain-containing protein</fullName>
    </submittedName>
</protein>
<accession>A0A9D2SJI7</accession>
<dbReference type="SUPFAM" id="SSF50685">
    <property type="entry name" value="Barwin-like endoglucanases"/>
    <property type="match status" value="1"/>
</dbReference>
<dbReference type="GO" id="GO:0019867">
    <property type="term" value="C:outer membrane"/>
    <property type="evidence" value="ECO:0007669"/>
    <property type="project" value="InterPro"/>
</dbReference>
<sequence length="217" mass="23147">MFHRAWDPVLLCASNCSSFVRIISIIHHILRFYYILCTITACPIKVYACGRCGIDVQAHPSRSLPAEINRRKLYMKCRHVIAGIVLTAILGAALPASAAADEIAAPSAAAAASQADEPLTLIPLGVFTTTGYCPCGSCSGRWGRLTSTGALAAAGHTVAVDPRVIPYGARLMINGVICTAEDRGGGVRGNHIDIFYDTHEESRLHGAQAAEVYLIQQ</sequence>
<evidence type="ECO:0000313" key="4">
    <source>
        <dbReference type="Proteomes" id="UP000823910"/>
    </source>
</evidence>
<dbReference type="InterPro" id="IPR036908">
    <property type="entry name" value="RlpA-like_sf"/>
</dbReference>
<evidence type="ECO:0000256" key="1">
    <source>
        <dbReference type="SAM" id="Phobius"/>
    </source>
</evidence>
<dbReference type="Proteomes" id="UP000823910">
    <property type="component" value="Unassembled WGS sequence"/>
</dbReference>
<name>A0A9D2SJI7_9FIRM</name>
<dbReference type="CDD" id="cd14667">
    <property type="entry name" value="3D_containing_proteins"/>
    <property type="match status" value="1"/>
</dbReference>
<reference evidence="3" key="2">
    <citation type="submission" date="2021-04" db="EMBL/GenBank/DDBJ databases">
        <authorList>
            <person name="Gilroy R."/>
        </authorList>
    </citation>
    <scope>NUCLEOTIDE SEQUENCE</scope>
    <source>
        <strain evidence="3">CHK180-15479</strain>
    </source>
</reference>
<proteinExistence type="predicted"/>
<dbReference type="EMBL" id="DWWT01000078">
    <property type="protein sequence ID" value="HJC07298.1"/>
    <property type="molecule type" value="Genomic_DNA"/>
</dbReference>
<keyword evidence="1" id="KW-0472">Membrane</keyword>
<dbReference type="Gene3D" id="2.40.40.10">
    <property type="entry name" value="RlpA-like domain"/>
    <property type="match status" value="1"/>
</dbReference>
<dbReference type="AlphaFoldDB" id="A0A9D2SJI7"/>
<feature type="domain" description="3D" evidence="2">
    <location>
        <begin position="157"/>
        <end position="215"/>
    </location>
</feature>
<gene>
    <name evidence="3" type="ORF">H9704_14330</name>
</gene>